<evidence type="ECO:0000256" key="1">
    <source>
        <dbReference type="SAM" id="MobiDB-lite"/>
    </source>
</evidence>
<feature type="transmembrane region" description="Helical" evidence="2">
    <location>
        <begin position="188"/>
        <end position="208"/>
    </location>
</feature>
<organism evidence="3 4">
    <name type="scientific">Zalerion maritima</name>
    <dbReference type="NCBI Taxonomy" id="339359"/>
    <lineage>
        <taxon>Eukaryota</taxon>
        <taxon>Fungi</taxon>
        <taxon>Dikarya</taxon>
        <taxon>Ascomycota</taxon>
        <taxon>Pezizomycotina</taxon>
        <taxon>Sordariomycetes</taxon>
        <taxon>Lulworthiomycetidae</taxon>
        <taxon>Lulworthiales</taxon>
        <taxon>Lulworthiaceae</taxon>
        <taxon>Zalerion</taxon>
    </lineage>
</organism>
<evidence type="ECO:0000313" key="3">
    <source>
        <dbReference type="EMBL" id="KAJ2892235.1"/>
    </source>
</evidence>
<comment type="caution">
    <text evidence="3">The sequence shown here is derived from an EMBL/GenBank/DDBJ whole genome shotgun (WGS) entry which is preliminary data.</text>
</comment>
<reference evidence="3" key="1">
    <citation type="submission" date="2022-07" db="EMBL/GenBank/DDBJ databases">
        <title>Draft genome sequence of Zalerion maritima ATCC 34329, a (micro)plastics degrading marine fungus.</title>
        <authorList>
            <person name="Paco A."/>
            <person name="Goncalves M.F.M."/>
            <person name="Rocha-Santos T.A.P."/>
            <person name="Alves A."/>
        </authorList>
    </citation>
    <scope>NUCLEOTIDE SEQUENCE</scope>
    <source>
        <strain evidence="3">ATCC 34329</strain>
    </source>
</reference>
<keyword evidence="2" id="KW-0472">Membrane</keyword>
<protein>
    <submittedName>
        <fullName evidence="3">Uncharacterized protein</fullName>
    </submittedName>
</protein>
<keyword evidence="2" id="KW-0812">Transmembrane</keyword>
<feature type="compositionally biased region" description="Low complexity" evidence="1">
    <location>
        <begin position="133"/>
        <end position="169"/>
    </location>
</feature>
<dbReference type="EMBL" id="JAKWBI020000857">
    <property type="protein sequence ID" value="KAJ2892235.1"/>
    <property type="molecule type" value="Genomic_DNA"/>
</dbReference>
<keyword evidence="4" id="KW-1185">Reference proteome</keyword>
<feature type="region of interest" description="Disordered" evidence="1">
    <location>
        <begin position="133"/>
        <end position="180"/>
    </location>
</feature>
<sequence>MTTVKEYFGISCPEGGDFYICESDSYEFVGCCTSDPCSDDGECPINDLRVMTFQQNMYEELPPQLCPSNDGSAWYSCKFTEPPFLGCCINNPCDTGNFPDGCGRENLTQGRLAEDDSARFSFYSLPLLATETGSATAQTKTSSTTSTTATDTNTIGAGTGSATTATETTVAPEAPDEGSDHGLSTATLAGIILGSVIVPMLCIGILMYRTTPTAGHYHDATDESLSGQVPPLSVSLISYPPPPLSNPPLARPVVHSLTILAVPSVTDSFQYSGGYYDQHGKYHSPLMTQHTSPDAMYVNQSSMPGAFHNQQPSGSASFGLGMTQVEPQELPAQSVRTPELAADGDRANVPNVYGTTPDAMPQPSDGNARFSPNVAWADRFGDGRINKG</sequence>
<feature type="compositionally biased region" description="Basic and acidic residues" evidence="1">
    <location>
        <begin position="379"/>
        <end position="388"/>
    </location>
</feature>
<feature type="region of interest" description="Disordered" evidence="1">
    <location>
        <begin position="331"/>
        <end position="388"/>
    </location>
</feature>
<proteinExistence type="predicted"/>
<keyword evidence="2" id="KW-1133">Transmembrane helix</keyword>
<dbReference type="Proteomes" id="UP001201980">
    <property type="component" value="Unassembled WGS sequence"/>
</dbReference>
<dbReference type="AlphaFoldDB" id="A0AAD5RGH5"/>
<name>A0AAD5RGH5_9PEZI</name>
<evidence type="ECO:0000313" key="4">
    <source>
        <dbReference type="Proteomes" id="UP001201980"/>
    </source>
</evidence>
<evidence type="ECO:0000256" key="2">
    <source>
        <dbReference type="SAM" id="Phobius"/>
    </source>
</evidence>
<accession>A0AAD5RGH5</accession>
<gene>
    <name evidence="3" type="ORF">MKZ38_010104</name>
</gene>